<keyword evidence="1" id="KW-1185">Reference proteome</keyword>
<dbReference type="InterPro" id="IPR032675">
    <property type="entry name" value="LRR_dom_sf"/>
</dbReference>
<organism evidence="1 2">
    <name type="scientific">Ditylenchus dipsaci</name>
    <dbReference type="NCBI Taxonomy" id="166011"/>
    <lineage>
        <taxon>Eukaryota</taxon>
        <taxon>Metazoa</taxon>
        <taxon>Ecdysozoa</taxon>
        <taxon>Nematoda</taxon>
        <taxon>Chromadorea</taxon>
        <taxon>Rhabditida</taxon>
        <taxon>Tylenchina</taxon>
        <taxon>Tylenchomorpha</taxon>
        <taxon>Sphaerularioidea</taxon>
        <taxon>Anguinidae</taxon>
        <taxon>Anguininae</taxon>
        <taxon>Ditylenchus</taxon>
    </lineage>
</organism>
<dbReference type="SUPFAM" id="SSF52047">
    <property type="entry name" value="RNI-like"/>
    <property type="match status" value="1"/>
</dbReference>
<dbReference type="SMART" id="SM00367">
    <property type="entry name" value="LRR_CC"/>
    <property type="match status" value="4"/>
</dbReference>
<evidence type="ECO:0000313" key="2">
    <source>
        <dbReference type="WBParaSite" id="jg17317"/>
    </source>
</evidence>
<protein>
    <submittedName>
        <fullName evidence="2">Uncharacterized protein</fullName>
    </submittedName>
</protein>
<evidence type="ECO:0000313" key="1">
    <source>
        <dbReference type="Proteomes" id="UP000887574"/>
    </source>
</evidence>
<dbReference type="PANTHER" id="PTHR13382">
    <property type="entry name" value="MITOCHONDRIAL ATP SYNTHASE COUPLING FACTOR B"/>
    <property type="match status" value="1"/>
</dbReference>
<dbReference type="Proteomes" id="UP000887574">
    <property type="component" value="Unplaced"/>
</dbReference>
<reference evidence="2" key="1">
    <citation type="submission" date="2022-11" db="UniProtKB">
        <authorList>
            <consortium name="WormBaseParasite"/>
        </authorList>
    </citation>
    <scope>IDENTIFICATION</scope>
</reference>
<dbReference type="GO" id="GO:0005737">
    <property type="term" value="C:cytoplasm"/>
    <property type="evidence" value="ECO:0007669"/>
    <property type="project" value="TreeGrafter"/>
</dbReference>
<sequence length="171" mass="19086">MTSHTLKHILEKTTQLRILSIVNCVHITDFSCLANCPALGELEIKKTTQLSDLDVEALARNATLKRLRLEQCLNVTNKAVLTIAACCPLIELELSKCDSIEEDIFSKNVWKKLHLQILSLNGTLNITNSLRELDLSHNKNIDDTAIQCLHAVKRGAKKASKRLIIMCSKQG</sequence>
<accession>A0A915D8T3</accession>
<dbReference type="InterPro" id="IPR050648">
    <property type="entry name" value="F-box_LRR-repeat"/>
</dbReference>
<dbReference type="AlphaFoldDB" id="A0A915D8T3"/>
<proteinExistence type="predicted"/>
<name>A0A915D8T3_9BILA</name>
<dbReference type="Gene3D" id="3.80.10.10">
    <property type="entry name" value="Ribonuclease Inhibitor"/>
    <property type="match status" value="1"/>
</dbReference>
<dbReference type="InterPro" id="IPR006553">
    <property type="entry name" value="Leu-rich_rpt_Cys-con_subtyp"/>
</dbReference>
<dbReference type="WBParaSite" id="jg17317">
    <property type="protein sequence ID" value="jg17317"/>
    <property type="gene ID" value="jg17317"/>
</dbReference>